<dbReference type="Proteomes" id="UP000199274">
    <property type="component" value="Unassembled WGS sequence"/>
</dbReference>
<keyword evidence="2" id="KW-0540">Nuclease</keyword>
<keyword evidence="2" id="KW-0378">Hydrolase</keyword>
<proteinExistence type="predicted"/>
<dbReference type="RefSeq" id="WP_091257110.1">
    <property type="nucleotide sequence ID" value="NZ_FNDB01000005.1"/>
</dbReference>
<gene>
    <name evidence="2" type="ORF">SAMN04488062_105201</name>
</gene>
<evidence type="ECO:0000259" key="1">
    <source>
        <dbReference type="Pfam" id="PF01844"/>
    </source>
</evidence>
<dbReference type="AlphaFoldDB" id="A0A1G8AYM7"/>
<evidence type="ECO:0000313" key="3">
    <source>
        <dbReference type="Proteomes" id="UP000199274"/>
    </source>
</evidence>
<accession>A0A1G8AYM7</accession>
<dbReference type="CDD" id="cd00085">
    <property type="entry name" value="HNHc"/>
    <property type="match status" value="1"/>
</dbReference>
<dbReference type="EMBL" id="FNDB01000005">
    <property type="protein sequence ID" value="SDH25480.1"/>
    <property type="molecule type" value="Genomic_DNA"/>
</dbReference>
<evidence type="ECO:0000313" key="2">
    <source>
        <dbReference type="EMBL" id="SDH25480.1"/>
    </source>
</evidence>
<name>A0A1G8AYM7_9FLAO</name>
<dbReference type="Pfam" id="PF01844">
    <property type="entry name" value="HNH"/>
    <property type="match status" value="1"/>
</dbReference>
<keyword evidence="3" id="KW-1185">Reference proteome</keyword>
<dbReference type="InterPro" id="IPR002711">
    <property type="entry name" value="HNH"/>
</dbReference>
<dbReference type="GO" id="GO:0003676">
    <property type="term" value="F:nucleic acid binding"/>
    <property type="evidence" value="ECO:0007669"/>
    <property type="project" value="InterPro"/>
</dbReference>
<reference evidence="3" key="1">
    <citation type="submission" date="2016-10" db="EMBL/GenBank/DDBJ databases">
        <authorList>
            <person name="Varghese N."/>
            <person name="Submissions S."/>
        </authorList>
    </citation>
    <scope>NUCLEOTIDE SEQUENCE [LARGE SCALE GENOMIC DNA]</scope>
    <source>
        <strain evidence="3">CGMCC 1.2747</strain>
    </source>
</reference>
<dbReference type="GO" id="GO:0004519">
    <property type="term" value="F:endonuclease activity"/>
    <property type="evidence" value="ECO:0007669"/>
    <property type="project" value="UniProtKB-KW"/>
</dbReference>
<feature type="domain" description="HNH" evidence="1">
    <location>
        <begin position="471"/>
        <end position="514"/>
    </location>
</feature>
<dbReference type="Gene3D" id="1.10.30.50">
    <property type="match status" value="1"/>
</dbReference>
<keyword evidence="2" id="KW-0255">Endonuclease</keyword>
<dbReference type="GO" id="GO:0008270">
    <property type="term" value="F:zinc ion binding"/>
    <property type="evidence" value="ECO:0007669"/>
    <property type="project" value="InterPro"/>
</dbReference>
<protein>
    <submittedName>
        <fullName evidence="2">HNH endonuclease</fullName>
    </submittedName>
</protein>
<dbReference type="InterPro" id="IPR003615">
    <property type="entry name" value="HNH_nuc"/>
</dbReference>
<dbReference type="OrthoDB" id="9764212at2"/>
<organism evidence="2 3">
    <name type="scientific">Flavobacterium omnivorum</name>
    <dbReference type="NCBI Taxonomy" id="178355"/>
    <lineage>
        <taxon>Bacteria</taxon>
        <taxon>Pseudomonadati</taxon>
        <taxon>Bacteroidota</taxon>
        <taxon>Flavobacteriia</taxon>
        <taxon>Flavobacteriales</taxon>
        <taxon>Flavobacteriaceae</taxon>
        <taxon>Flavobacterium</taxon>
    </lineage>
</organism>
<sequence>MTTNLDALIPREDFEIKDGNQIPSQNLPAIQVRDLEAGSFLYLTLRKPDFQRETSEWTPDKVCDLIQSFLDGDLIPAVIFWNSGGYNFVIDGAHRLSAIIAWVTDDYGDGIISQSFFEYNISSEQTVIAEKTRKLIKKKFGTYNDHKYAISNQDKVTPEMLERAKKLATLTIQLQWVRGDSSKAEASFFKINEQASPINDTEKKLLKSRKKPNSISARAIIRSGTGHKYWSKFESDKQIEIETLAKDINDLLFTPKLETPIKTLDVPLAGKGYSTQTLSLILDLINITNDIKNDSELTDDTTGIETINLLKKTKKRLSRITGIHASSLGLHPAIYFYSTTGRYQVTAFYTILNLVQELESKPNALNKFIDIRSKFEDFLLSYKSIVNQTNTKFGSGLKSYKKLTNLFLHIISELQNNKTEQEIIDSLESSKEFDYINPEKIDYEEYMRKEFSTESKSGVFIINALKNPTKCNICNSLIHKNSITIDHVKRKQDGGLGMIENGQLAHPYCNTTYKN</sequence>